<dbReference type="PANTHER" id="PTHR11844">
    <property type="entry name" value="METALLOPROTEASE INHIBITOR"/>
    <property type="match status" value="1"/>
</dbReference>
<gene>
    <name evidence="3" type="ORF">pdam_00020462</name>
</gene>
<dbReference type="GO" id="GO:0005615">
    <property type="term" value="C:extracellular space"/>
    <property type="evidence" value="ECO:0007669"/>
    <property type="project" value="TreeGrafter"/>
</dbReference>
<dbReference type="InterPro" id="IPR001820">
    <property type="entry name" value="TIMP"/>
</dbReference>
<dbReference type="EMBL" id="RCHS01000324">
    <property type="protein sequence ID" value="RMX59499.1"/>
    <property type="molecule type" value="Genomic_DNA"/>
</dbReference>
<proteinExistence type="predicted"/>
<sequence>MSLEKNARILKITIPFDLETIKGKVLERSDDPLSVGSVIYKIKVTQSFIGPFDEKEIVELKTKADEAQCGVHLNLEGTQNIYLLTGGNSNGQLEIELCGWYEPWKDDTREKIRKALKKC</sequence>
<dbReference type="Pfam" id="PF00965">
    <property type="entry name" value="TIMP"/>
    <property type="match status" value="1"/>
</dbReference>
<comment type="subcellular location">
    <subcellularLocation>
        <location evidence="1">Secreted</location>
    </subcellularLocation>
</comment>
<reference evidence="3 4" key="1">
    <citation type="journal article" date="2018" name="Sci. Rep.">
        <title>Comparative analysis of the Pocillopora damicornis genome highlights role of immune system in coral evolution.</title>
        <authorList>
            <person name="Cunning R."/>
            <person name="Bay R.A."/>
            <person name="Gillette P."/>
            <person name="Baker A.C."/>
            <person name="Traylor-Knowles N."/>
        </authorList>
    </citation>
    <scope>NUCLEOTIDE SEQUENCE [LARGE SCALE GENOMIC DNA]</scope>
    <source>
        <strain evidence="3">RSMAS</strain>
        <tissue evidence="3">Whole animal</tissue>
    </source>
</reference>
<evidence type="ECO:0000313" key="3">
    <source>
        <dbReference type="EMBL" id="RMX59499.1"/>
    </source>
</evidence>
<evidence type="ECO:0008006" key="5">
    <source>
        <dbReference type="Google" id="ProtNLM"/>
    </source>
</evidence>
<comment type="caution">
    <text evidence="3">The sequence shown here is derived from an EMBL/GenBank/DDBJ whole genome shotgun (WGS) entry which is preliminary data.</text>
</comment>
<dbReference type="Proteomes" id="UP000275408">
    <property type="component" value="Unassembled WGS sequence"/>
</dbReference>
<keyword evidence="4" id="KW-1185">Reference proteome</keyword>
<organism evidence="3 4">
    <name type="scientific">Pocillopora damicornis</name>
    <name type="common">Cauliflower coral</name>
    <name type="synonym">Millepora damicornis</name>
    <dbReference type="NCBI Taxonomy" id="46731"/>
    <lineage>
        <taxon>Eukaryota</taxon>
        <taxon>Metazoa</taxon>
        <taxon>Cnidaria</taxon>
        <taxon>Anthozoa</taxon>
        <taxon>Hexacorallia</taxon>
        <taxon>Scleractinia</taxon>
        <taxon>Astrocoeniina</taxon>
        <taxon>Pocilloporidae</taxon>
        <taxon>Pocillopora</taxon>
    </lineage>
</organism>
<dbReference type="GO" id="GO:0002020">
    <property type="term" value="F:protease binding"/>
    <property type="evidence" value="ECO:0007669"/>
    <property type="project" value="TreeGrafter"/>
</dbReference>
<evidence type="ECO:0000256" key="2">
    <source>
        <dbReference type="ARBA" id="ARBA00022525"/>
    </source>
</evidence>
<protein>
    <recommendedName>
        <fullName evidence="5">NTR domain-containing protein</fullName>
    </recommendedName>
</protein>
<dbReference type="GO" id="GO:0051045">
    <property type="term" value="P:negative regulation of membrane protein ectodomain proteolysis"/>
    <property type="evidence" value="ECO:0007669"/>
    <property type="project" value="TreeGrafter"/>
</dbReference>
<evidence type="ECO:0000313" key="4">
    <source>
        <dbReference type="Proteomes" id="UP000275408"/>
    </source>
</evidence>
<keyword evidence="2" id="KW-0964">Secreted</keyword>
<evidence type="ECO:0000256" key="1">
    <source>
        <dbReference type="ARBA" id="ARBA00004613"/>
    </source>
</evidence>
<dbReference type="InterPro" id="IPR008993">
    <property type="entry name" value="TIMP-like_OB-fold"/>
</dbReference>
<dbReference type="SUPFAM" id="SSF50242">
    <property type="entry name" value="TIMP-like"/>
    <property type="match status" value="1"/>
</dbReference>
<name>A0A3M6V0Y8_POCDA</name>
<accession>A0A3M6V0Y8</accession>
<dbReference type="GO" id="GO:0031012">
    <property type="term" value="C:extracellular matrix"/>
    <property type="evidence" value="ECO:0007669"/>
    <property type="project" value="TreeGrafter"/>
</dbReference>
<dbReference type="GO" id="GO:0008191">
    <property type="term" value="F:metalloendopeptidase inhibitor activity"/>
    <property type="evidence" value="ECO:0007669"/>
    <property type="project" value="InterPro"/>
</dbReference>
<dbReference type="PANTHER" id="PTHR11844:SF33">
    <property type="entry name" value="TISSUE INHIBITOR OF METALLOPROTEINASE"/>
    <property type="match status" value="1"/>
</dbReference>
<dbReference type="OrthoDB" id="6041041at2759"/>
<dbReference type="Gene3D" id="2.40.50.120">
    <property type="match status" value="1"/>
</dbReference>
<dbReference type="AlphaFoldDB" id="A0A3M6V0Y8"/>